<sequence>MATAVATRSPAGKAVLAAGGLFVAGGGAYYMSQIGTVKQLEKEHDVLATKTFVAKGKFKRAESDILESESLIKALQQQTDLDMRAITAISQELEAAKLKVQQLEAQQQQKEADVQRMRADVVKAQQQRDQARSDIEKFRKEAALAEKALAALDEQVAAARKQLNPLNHPLVRDFYKR</sequence>
<evidence type="ECO:0000313" key="3">
    <source>
        <dbReference type="Proteomes" id="UP001244341"/>
    </source>
</evidence>
<reference evidence="2 3" key="1">
    <citation type="submission" date="2023-05" db="EMBL/GenBank/DDBJ databases">
        <title>A 100% complete, gapless, phased diploid assembly of the Scenedesmus obliquus UTEX 3031 genome.</title>
        <authorList>
            <person name="Biondi T.C."/>
            <person name="Hanschen E.R."/>
            <person name="Kwon T."/>
            <person name="Eng W."/>
            <person name="Kruse C.P.S."/>
            <person name="Koehler S.I."/>
            <person name="Kunde Y."/>
            <person name="Gleasner C.D."/>
            <person name="You Mak K.T."/>
            <person name="Polle J."/>
            <person name="Hovde B.T."/>
            <person name="Starkenburg S.R."/>
        </authorList>
    </citation>
    <scope>NUCLEOTIDE SEQUENCE [LARGE SCALE GENOMIC DNA]</scope>
    <source>
        <strain evidence="2 3">DOE0152z</strain>
    </source>
</reference>
<organism evidence="2 3">
    <name type="scientific">Tetradesmus obliquus</name>
    <name type="common">Green alga</name>
    <name type="synonym">Acutodesmus obliquus</name>
    <dbReference type="NCBI Taxonomy" id="3088"/>
    <lineage>
        <taxon>Eukaryota</taxon>
        <taxon>Viridiplantae</taxon>
        <taxon>Chlorophyta</taxon>
        <taxon>core chlorophytes</taxon>
        <taxon>Chlorophyceae</taxon>
        <taxon>CS clade</taxon>
        <taxon>Sphaeropleales</taxon>
        <taxon>Scenedesmaceae</taxon>
        <taxon>Tetradesmus</taxon>
    </lineage>
</organism>
<accession>A0ABY8U4J5</accession>
<gene>
    <name evidence="2" type="ORF">OEZ85_013072</name>
</gene>
<dbReference type="Gene3D" id="1.10.287.1490">
    <property type="match status" value="1"/>
</dbReference>
<name>A0ABY8U4J5_TETOB</name>
<dbReference type="EMBL" id="CP126214">
    <property type="protein sequence ID" value="WIA16376.1"/>
    <property type="molecule type" value="Genomic_DNA"/>
</dbReference>
<evidence type="ECO:0000256" key="1">
    <source>
        <dbReference type="SAM" id="Coils"/>
    </source>
</evidence>
<evidence type="ECO:0000313" key="2">
    <source>
        <dbReference type="EMBL" id="WIA16376.1"/>
    </source>
</evidence>
<feature type="coiled-coil region" evidence="1">
    <location>
        <begin position="58"/>
        <end position="162"/>
    </location>
</feature>
<protein>
    <submittedName>
        <fullName evidence="2">Uncharacterized protein</fullName>
    </submittedName>
</protein>
<keyword evidence="3" id="KW-1185">Reference proteome</keyword>
<dbReference type="Proteomes" id="UP001244341">
    <property type="component" value="Chromosome 7b"/>
</dbReference>
<proteinExistence type="predicted"/>
<keyword evidence="1" id="KW-0175">Coiled coil</keyword>